<keyword evidence="1" id="KW-0472">Membrane</keyword>
<evidence type="ECO:0000313" key="2">
    <source>
        <dbReference type="EMBL" id="KAJ6339796.1"/>
    </source>
</evidence>
<keyword evidence="1" id="KW-1133">Transmembrane helix</keyword>
<organism evidence="2 3">
    <name type="scientific">Salix suchowensis</name>
    <dbReference type="NCBI Taxonomy" id="1278906"/>
    <lineage>
        <taxon>Eukaryota</taxon>
        <taxon>Viridiplantae</taxon>
        <taxon>Streptophyta</taxon>
        <taxon>Embryophyta</taxon>
        <taxon>Tracheophyta</taxon>
        <taxon>Spermatophyta</taxon>
        <taxon>Magnoliopsida</taxon>
        <taxon>eudicotyledons</taxon>
        <taxon>Gunneridae</taxon>
        <taxon>Pentapetalae</taxon>
        <taxon>rosids</taxon>
        <taxon>fabids</taxon>
        <taxon>Malpighiales</taxon>
        <taxon>Salicaceae</taxon>
        <taxon>Saliceae</taxon>
        <taxon>Salix</taxon>
    </lineage>
</organism>
<name>A0ABQ9AIC4_9ROSI</name>
<feature type="transmembrane region" description="Helical" evidence="1">
    <location>
        <begin position="20"/>
        <end position="37"/>
    </location>
</feature>
<reference evidence="2" key="1">
    <citation type="submission" date="2022-10" db="EMBL/GenBank/DDBJ databases">
        <authorList>
            <person name="Hyden B.L."/>
            <person name="Feng K."/>
            <person name="Yates T."/>
            <person name="Jawdy S."/>
            <person name="Smart L.B."/>
            <person name="Muchero W."/>
        </authorList>
    </citation>
    <scope>NUCLEOTIDE SEQUENCE</scope>
    <source>
        <tissue evidence="2">Shoot tip</tissue>
    </source>
</reference>
<comment type="caution">
    <text evidence="2">The sequence shown here is derived from an EMBL/GenBank/DDBJ whole genome shotgun (WGS) entry which is preliminary data.</text>
</comment>
<evidence type="ECO:0000313" key="3">
    <source>
        <dbReference type="Proteomes" id="UP001141253"/>
    </source>
</evidence>
<sequence>MDVKTYFTYVQYFSCCHSCSWLMGLIDWILFLIQVVLSSNQHSLFITGFNLNPVYGRRIPLRMVWGIIEELYLT</sequence>
<evidence type="ECO:0000256" key="1">
    <source>
        <dbReference type="SAM" id="Phobius"/>
    </source>
</evidence>
<keyword evidence="1" id="KW-0812">Transmembrane</keyword>
<dbReference type="Proteomes" id="UP001141253">
    <property type="component" value="Chromosome 15W"/>
</dbReference>
<reference evidence="2" key="2">
    <citation type="journal article" date="2023" name="Int. J. Mol. Sci.">
        <title>De Novo Assembly and Annotation of 11 Diverse Shrub Willow (Salix) Genomes Reveals Novel Gene Organization in Sex-Linked Regions.</title>
        <authorList>
            <person name="Hyden B."/>
            <person name="Feng K."/>
            <person name="Yates T.B."/>
            <person name="Jawdy S."/>
            <person name="Cereghino C."/>
            <person name="Smart L.B."/>
            <person name="Muchero W."/>
        </authorList>
    </citation>
    <scope>NUCLEOTIDE SEQUENCE</scope>
    <source>
        <tissue evidence="2">Shoot tip</tissue>
    </source>
</reference>
<proteinExistence type="predicted"/>
<protein>
    <submittedName>
        <fullName evidence="2">Uncharacterized protein</fullName>
    </submittedName>
</protein>
<accession>A0ABQ9AIC4</accession>
<dbReference type="EMBL" id="JAPFFI010000020">
    <property type="protein sequence ID" value="KAJ6339796.1"/>
    <property type="molecule type" value="Genomic_DNA"/>
</dbReference>
<keyword evidence="3" id="KW-1185">Reference proteome</keyword>
<gene>
    <name evidence="2" type="ORF">OIU77_007689</name>
</gene>